<sequence length="75" mass="7365">TPAPATAAATPAAASAPASAPANKEGSRHGVRYTEAHAHLLASPPPAWSRSVCAAGERGFGGACVTRAASRGTRT</sequence>
<feature type="region of interest" description="Disordered" evidence="1">
    <location>
        <begin position="1"/>
        <end position="31"/>
    </location>
</feature>
<organism evidence="2">
    <name type="scientific">Pararge aegeria</name>
    <name type="common">speckled wood butterfly</name>
    <dbReference type="NCBI Taxonomy" id="116150"/>
    <lineage>
        <taxon>Eukaryota</taxon>
        <taxon>Metazoa</taxon>
        <taxon>Ecdysozoa</taxon>
        <taxon>Arthropoda</taxon>
        <taxon>Hexapoda</taxon>
        <taxon>Insecta</taxon>
        <taxon>Pterygota</taxon>
        <taxon>Neoptera</taxon>
        <taxon>Endopterygota</taxon>
        <taxon>Lepidoptera</taxon>
        <taxon>Glossata</taxon>
        <taxon>Ditrysia</taxon>
        <taxon>Papilionoidea</taxon>
        <taxon>Nymphalidae</taxon>
        <taxon>Satyrinae</taxon>
        <taxon>Satyrini</taxon>
        <taxon>Parargina</taxon>
        <taxon>Pararge</taxon>
    </lineage>
</organism>
<accession>S4NZR3</accession>
<dbReference type="EMBL" id="GAIX01013275">
    <property type="protein sequence ID" value="JAA79285.1"/>
    <property type="molecule type" value="Transcribed_RNA"/>
</dbReference>
<protein>
    <submittedName>
        <fullName evidence="2">Uncharacterized protein</fullName>
    </submittedName>
</protein>
<dbReference type="AlphaFoldDB" id="S4NZR3"/>
<evidence type="ECO:0000256" key="1">
    <source>
        <dbReference type="SAM" id="MobiDB-lite"/>
    </source>
</evidence>
<feature type="non-terminal residue" evidence="2">
    <location>
        <position position="1"/>
    </location>
</feature>
<feature type="non-terminal residue" evidence="2">
    <location>
        <position position="75"/>
    </location>
</feature>
<name>S4NZR3_9NEOP</name>
<evidence type="ECO:0000313" key="2">
    <source>
        <dbReference type="EMBL" id="JAA79285.1"/>
    </source>
</evidence>
<reference evidence="2" key="1">
    <citation type="journal article" date="2013" name="BMC Genomics">
        <title>Unscrambling butterfly oogenesis.</title>
        <authorList>
            <person name="Carter J.M."/>
            <person name="Baker S.C."/>
            <person name="Pink R."/>
            <person name="Carter D.R."/>
            <person name="Collins A."/>
            <person name="Tomlin J."/>
            <person name="Gibbs M."/>
            <person name="Breuker C.J."/>
        </authorList>
    </citation>
    <scope>NUCLEOTIDE SEQUENCE</scope>
    <source>
        <tissue evidence="2">Ovary</tissue>
    </source>
</reference>
<reference evidence="2" key="2">
    <citation type="submission" date="2013-05" db="EMBL/GenBank/DDBJ databases">
        <authorList>
            <person name="Carter J.-M."/>
            <person name="Baker S.C."/>
            <person name="Pink R."/>
            <person name="Carter D.R.F."/>
            <person name="Collins A."/>
            <person name="Tomlin J."/>
            <person name="Gibbs M."/>
            <person name="Breuker C.J."/>
        </authorList>
    </citation>
    <scope>NUCLEOTIDE SEQUENCE</scope>
    <source>
        <tissue evidence="2">Ovary</tissue>
    </source>
</reference>
<proteinExistence type="predicted"/>
<feature type="compositionally biased region" description="Low complexity" evidence="1">
    <location>
        <begin position="1"/>
        <end position="22"/>
    </location>
</feature>